<proteinExistence type="predicted"/>
<accession>A0AAD9ALR5</accession>
<dbReference type="Proteomes" id="UP001243330">
    <property type="component" value="Unassembled WGS sequence"/>
</dbReference>
<gene>
    <name evidence="1" type="ORF">CCHR01_08321</name>
</gene>
<dbReference type="AlphaFoldDB" id="A0AAD9ALR5"/>
<dbReference type="EMBL" id="JAQOWY010000154">
    <property type="protein sequence ID" value="KAK1849055.1"/>
    <property type="molecule type" value="Genomic_DNA"/>
</dbReference>
<organism evidence="1 2">
    <name type="scientific">Colletotrichum chrysophilum</name>
    <dbReference type="NCBI Taxonomy" id="1836956"/>
    <lineage>
        <taxon>Eukaryota</taxon>
        <taxon>Fungi</taxon>
        <taxon>Dikarya</taxon>
        <taxon>Ascomycota</taxon>
        <taxon>Pezizomycotina</taxon>
        <taxon>Sordariomycetes</taxon>
        <taxon>Hypocreomycetidae</taxon>
        <taxon>Glomerellales</taxon>
        <taxon>Glomerellaceae</taxon>
        <taxon>Colletotrichum</taxon>
        <taxon>Colletotrichum gloeosporioides species complex</taxon>
    </lineage>
</organism>
<name>A0AAD9ALR5_9PEZI</name>
<evidence type="ECO:0000313" key="2">
    <source>
        <dbReference type="Proteomes" id="UP001243330"/>
    </source>
</evidence>
<comment type="caution">
    <text evidence="1">The sequence shown here is derived from an EMBL/GenBank/DDBJ whole genome shotgun (WGS) entry which is preliminary data.</text>
</comment>
<reference evidence="1" key="1">
    <citation type="submission" date="2023-01" db="EMBL/GenBank/DDBJ databases">
        <title>Colletotrichum chrysophilum M932 genome sequence.</title>
        <authorList>
            <person name="Baroncelli R."/>
        </authorList>
    </citation>
    <scope>NUCLEOTIDE SEQUENCE</scope>
    <source>
        <strain evidence="1">M932</strain>
    </source>
</reference>
<protein>
    <submittedName>
        <fullName evidence="1">Uncharacterized protein</fullName>
    </submittedName>
</protein>
<sequence>MLSSEAPLESTVTPAGSLKIASRGFPCAAFGERAAPTLVQPEDYINDEHGRLAKFNETLAVREVYLNPKPAAAALLQHVRIIRINGIHSILDNYCPEEIRCIGSLPALEIIQASHGSGDARRFPPLPENSEDRHRHGELIHIDESMYPYAAIAAEQDPFGLEHLWGSYSSALVQTPEGLMIRFIDRECRCYLDTVETERKWMMEEMGFGSLWYISLPREMSSNFPILCLREREEYD</sequence>
<evidence type="ECO:0000313" key="1">
    <source>
        <dbReference type="EMBL" id="KAK1849055.1"/>
    </source>
</evidence>
<keyword evidence="2" id="KW-1185">Reference proteome</keyword>